<proteinExistence type="predicted"/>
<keyword evidence="3" id="KW-1185">Reference proteome</keyword>
<feature type="region of interest" description="Disordered" evidence="1">
    <location>
        <begin position="32"/>
        <end position="71"/>
    </location>
</feature>
<comment type="caution">
    <text evidence="2">The sequence shown here is derived from an EMBL/GenBank/DDBJ whole genome shotgun (WGS) entry which is preliminary data.</text>
</comment>
<reference evidence="2" key="1">
    <citation type="submission" date="2021-06" db="EMBL/GenBank/DDBJ databases">
        <authorList>
            <person name="Kallberg Y."/>
            <person name="Tangrot J."/>
            <person name="Rosling A."/>
        </authorList>
    </citation>
    <scope>NUCLEOTIDE SEQUENCE</scope>
    <source>
        <strain evidence="2">MA453B</strain>
    </source>
</reference>
<dbReference type="EMBL" id="CAJVPY010005211">
    <property type="protein sequence ID" value="CAG8637889.1"/>
    <property type="molecule type" value="Genomic_DNA"/>
</dbReference>
<name>A0A9N9DJS1_9GLOM</name>
<dbReference type="Proteomes" id="UP000789405">
    <property type="component" value="Unassembled WGS sequence"/>
</dbReference>
<accession>A0A9N9DJS1</accession>
<evidence type="ECO:0000256" key="1">
    <source>
        <dbReference type="SAM" id="MobiDB-lite"/>
    </source>
</evidence>
<feature type="compositionally biased region" description="Acidic residues" evidence="1">
    <location>
        <begin position="48"/>
        <end position="71"/>
    </location>
</feature>
<protein>
    <submittedName>
        <fullName evidence="2">17295_t:CDS:1</fullName>
    </submittedName>
</protein>
<dbReference type="AlphaFoldDB" id="A0A9N9DJS1"/>
<gene>
    <name evidence="2" type="ORF">DERYTH_LOCUS9493</name>
</gene>
<feature type="non-terminal residue" evidence="2">
    <location>
        <position position="71"/>
    </location>
</feature>
<evidence type="ECO:0000313" key="3">
    <source>
        <dbReference type="Proteomes" id="UP000789405"/>
    </source>
</evidence>
<sequence length="71" mass="8419">MNQAYKNHELEQIKQIYKSKITLILPTENKNQDLENEDNQSDISVENNDSENEINIENLEDLENLENEEQK</sequence>
<organism evidence="2 3">
    <name type="scientific">Dentiscutata erythropus</name>
    <dbReference type="NCBI Taxonomy" id="1348616"/>
    <lineage>
        <taxon>Eukaryota</taxon>
        <taxon>Fungi</taxon>
        <taxon>Fungi incertae sedis</taxon>
        <taxon>Mucoromycota</taxon>
        <taxon>Glomeromycotina</taxon>
        <taxon>Glomeromycetes</taxon>
        <taxon>Diversisporales</taxon>
        <taxon>Gigasporaceae</taxon>
        <taxon>Dentiscutata</taxon>
    </lineage>
</organism>
<evidence type="ECO:0000313" key="2">
    <source>
        <dbReference type="EMBL" id="CAG8637889.1"/>
    </source>
</evidence>